<feature type="transmembrane region" description="Helical" evidence="1">
    <location>
        <begin position="229"/>
        <end position="250"/>
    </location>
</feature>
<proteinExistence type="predicted"/>
<keyword evidence="1" id="KW-0472">Membrane</keyword>
<dbReference type="EMBL" id="PCGR01000002">
    <property type="protein sequence ID" value="PJK16919.1"/>
    <property type="molecule type" value="Genomic_DNA"/>
</dbReference>
<organism evidence="2 3">
    <name type="scientific">Chryseomicrobium excrementi</name>
    <dbReference type="NCBI Taxonomy" id="2041346"/>
    <lineage>
        <taxon>Bacteria</taxon>
        <taxon>Bacillati</taxon>
        <taxon>Bacillota</taxon>
        <taxon>Bacilli</taxon>
        <taxon>Bacillales</taxon>
        <taxon>Caryophanaceae</taxon>
        <taxon>Chryseomicrobium</taxon>
    </lineage>
</organism>
<name>A0A2M9F0E0_9BACL</name>
<comment type="caution">
    <text evidence="2">The sequence shown here is derived from an EMBL/GenBank/DDBJ whole genome shotgun (WGS) entry which is preliminary data.</text>
</comment>
<feature type="transmembrane region" description="Helical" evidence="1">
    <location>
        <begin position="192"/>
        <end position="217"/>
    </location>
</feature>
<keyword evidence="1" id="KW-0812">Transmembrane</keyword>
<feature type="transmembrane region" description="Helical" evidence="1">
    <location>
        <begin position="154"/>
        <end position="180"/>
    </location>
</feature>
<dbReference type="OrthoDB" id="2989568at2"/>
<dbReference type="Pfam" id="PF14897">
    <property type="entry name" value="EpsG"/>
    <property type="match status" value="1"/>
</dbReference>
<keyword evidence="3" id="KW-1185">Reference proteome</keyword>
<feature type="transmembrane region" description="Helical" evidence="1">
    <location>
        <begin position="315"/>
        <end position="335"/>
    </location>
</feature>
<sequence>MNIIIGIILLLLLIITTFLKGKSRTLSVAMLSYMWILLWGNIENPDLENYQFLYEYVGLNGIGFQTSQIGLIFIIKIALYFGLSYTQFLALFSSIALFLIYITVEKHSKKPQIVYVLYFIYPFLLDLIQIKHFLAMSLVIFSINFLLKKTKKDLLIFFVIIAVASSIHIISIVFIFIPFVINMSEYKLIKTISIWVLIATPFAYTNIFLNILILFVPSERIAHYFENRAEFGFLIQYFIQLSLLAGVFYSKKYLTKIGIVNQLDMIIYKLNIYLIGLFPFYIVNGTFERGFRIIMIFNFIIFSNVYFSLPRKSKVISLMVIIIFGLLLSVYYLVLSPDEDIISPIFKNNIFFESII</sequence>
<protein>
    <recommendedName>
        <fullName evidence="4">EpsG family protein</fullName>
    </recommendedName>
</protein>
<feature type="transmembrane region" description="Helical" evidence="1">
    <location>
        <begin position="116"/>
        <end position="147"/>
    </location>
</feature>
<dbReference type="InterPro" id="IPR049458">
    <property type="entry name" value="EpsG-like"/>
</dbReference>
<reference evidence="2 3" key="1">
    <citation type="submission" date="2017-10" db="EMBL/GenBank/DDBJ databases">
        <title>Draft genome of Chryseomicrobium casticus sp. nov.</title>
        <authorList>
            <person name="Chakraborty R."/>
            <person name="Saha T."/>
        </authorList>
    </citation>
    <scope>NUCLEOTIDE SEQUENCE [LARGE SCALE GENOMIC DNA]</scope>
    <source>
        <strain evidence="2 3">ET03</strain>
    </source>
</reference>
<gene>
    <name evidence="2" type="ORF">CQS04_07130</name>
</gene>
<dbReference type="RefSeq" id="WP_100353465.1">
    <property type="nucleotide sequence ID" value="NZ_PCGR01000002.1"/>
</dbReference>
<evidence type="ECO:0000313" key="3">
    <source>
        <dbReference type="Proteomes" id="UP000228680"/>
    </source>
</evidence>
<dbReference type="AlphaFoldDB" id="A0A2M9F0E0"/>
<evidence type="ECO:0008006" key="4">
    <source>
        <dbReference type="Google" id="ProtNLM"/>
    </source>
</evidence>
<feature type="transmembrane region" description="Helical" evidence="1">
    <location>
        <begin position="290"/>
        <end position="309"/>
    </location>
</feature>
<feature type="transmembrane region" description="Helical" evidence="1">
    <location>
        <begin position="265"/>
        <end position="283"/>
    </location>
</feature>
<feature type="transmembrane region" description="Helical" evidence="1">
    <location>
        <begin position="88"/>
        <end position="104"/>
    </location>
</feature>
<evidence type="ECO:0000256" key="1">
    <source>
        <dbReference type="SAM" id="Phobius"/>
    </source>
</evidence>
<dbReference type="Proteomes" id="UP000228680">
    <property type="component" value="Unassembled WGS sequence"/>
</dbReference>
<evidence type="ECO:0000313" key="2">
    <source>
        <dbReference type="EMBL" id="PJK16919.1"/>
    </source>
</evidence>
<feature type="transmembrane region" description="Helical" evidence="1">
    <location>
        <begin position="62"/>
        <end position="81"/>
    </location>
</feature>
<accession>A0A2M9F0E0</accession>
<keyword evidence="1" id="KW-1133">Transmembrane helix</keyword>